<feature type="transmembrane region" description="Helical" evidence="7">
    <location>
        <begin position="383"/>
        <end position="404"/>
    </location>
</feature>
<feature type="transmembrane region" description="Helical" evidence="7">
    <location>
        <begin position="82"/>
        <end position="100"/>
    </location>
</feature>
<feature type="domain" description="Amino acid transporter transmembrane" evidence="8">
    <location>
        <begin position="75"/>
        <end position="471"/>
    </location>
</feature>
<feature type="transmembrane region" description="Helical" evidence="7">
    <location>
        <begin position="301"/>
        <end position="323"/>
    </location>
</feature>
<dbReference type="AlphaFoldDB" id="A0A9P8VKX7"/>
<reference evidence="9" key="1">
    <citation type="journal article" date="2021" name="Nat. Commun.">
        <title>Genetic determinants of endophytism in the Arabidopsis root mycobiome.</title>
        <authorList>
            <person name="Mesny F."/>
            <person name="Miyauchi S."/>
            <person name="Thiergart T."/>
            <person name="Pickel B."/>
            <person name="Atanasova L."/>
            <person name="Karlsson M."/>
            <person name="Huettel B."/>
            <person name="Barry K.W."/>
            <person name="Haridas S."/>
            <person name="Chen C."/>
            <person name="Bauer D."/>
            <person name="Andreopoulos W."/>
            <person name="Pangilinan J."/>
            <person name="LaButti K."/>
            <person name="Riley R."/>
            <person name="Lipzen A."/>
            <person name="Clum A."/>
            <person name="Drula E."/>
            <person name="Henrissat B."/>
            <person name="Kohler A."/>
            <person name="Grigoriev I.V."/>
            <person name="Martin F.M."/>
            <person name="Hacquard S."/>
        </authorList>
    </citation>
    <scope>NUCLEOTIDE SEQUENCE</scope>
    <source>
        <strain evidence="9">MPI-SDFR-AT-0117</strain>
    </source>
</reference>
<comment type="similarity">
    <text evidence="2">Belongs to the amino acid/polyamine transporter 2 family.</text>
</comment>
<feature type="transmembrane region" description="Helical" evidence="7">
    <location>
        <begin position="446"/>
        <end position="471"/>
    </location>
</feature>
<dbReference type="PANTHER" id="PTHR22950">
    <property type="entry name" value="AMINO ACID TRANSPORTER"/>
    <property type="match status" value="1"/>
</dbReference>
<evidence type="ECO:0000259" key="8">
    <source>
        <dbReference type="Pfam" id="PF01490"/>
    </source>
</evidence>
<gene>
    <name evidence="9" type="ORF">F5X68DRAFT_46379</name>
</gene>
<evidence type="ECO:0000256" key="4">
    <source>
        <dbReference type="ARBA" id="ARBA00022989"/>
    </source>
</evidence>
<evidence type="ECO:0000256" key="2">
    <source>
        <dbReference type="ARBA" id="ARBA00008066"/>
    </source>
</evidence>
<evidence type="ECO:0000256" key="5">
    <source>
        <dbReference type="ARBA" id="ARBA00023136"/>
    </source>
</evidence>
<dbReference type="Pfam" id="PF01490">
    <property type="entry name" value="Aa_trans"/>
    <property type="match status" value="1"/>
</dbReference>
<feature type="transmembrane region" description="Helical" evidence="7">
    <location>
        <begin position="154"/>
        <end position="178"/>
    </location>
</feature>
<feature type="compositionally biased region" description="Polar residues" evidence="6">
    <location>
        <begin position="32"/>
        <end position="44"/>
    </location>
</feature>
<dbReference type="EMBL" id="JAGSXJ010000003">
    <property type="protein sequence ID" value="KAH6693679.1"/>
    <property type="molecule type" value="Genomic_DNA"/>
</dbReference>
<evidence type="ECO:0000256" key="3">
    <source>
        <dbReference type="ARBA" id="ARBA00022692"/>
    </source>
</evidence>
<evidence type="ECO:0000313" key="10">
    <source>
        <dbReference type="Proteomes" id="UP000770015"/>
    </source>
</evidence>
<proteinExistence type="inferred from homology"/>
<evidence type="ECO:0000256" key="6">
    <source>
        <dbReference type="SAM" id="MobiDB-lite"/>
    </source>
</evidence>
<feature type="transmembrane region" description="Helical" evidence="7">
    <location>
        <begin position="410"/>
        <end position="434"/>
    </location>
</feature>
<accession>A0A9P8VKX7</accession>
<comment type="subcellular location">
    <subcellularLocation>
        <location evidence="1">Membrane</location>
        <topology evidence="1">Multi-pass membrane protein</topology>
    </subcellularLocation>
</comment>
<keyword evidence="4 7" id="KW-1133">Transmembrane helix</keyword>
<dbReference type="InterPro" id="IPR013057">
    <property type="entry name" value="AA_transpt_TM"/>
</dbReference>
<evidence type="ECO:0000313" key="9">
    <source>
        <dbReference type="EMBL" id="KAH6693679.1"/>
    </source>
</evidence>
<name>A0A9P8VKX7_9PEZI</name>
<feature type="transmembrane region" description="Helical" evidence="7">
    <location>
        <begin position="184"/>
        <end position="203"/>
    </location>
</feature>
<feature type="compositionally biased region" description="Basic and acidic residues" evidence="6">
    <location>
        <begin position="1"/>
        <end position="26"/>
    </location>
</feature>
<feature type="compositionally biased region" description="Basic and acidic residues" evidence="6">
    <location>
        <begin position="45"/>
        <end position="59"/>
    </location>
</feature>
<organism evidence="9 10">
    <name type="scientific">Plectosphaerella plurivora</name>
    <dbReference type="NCBI Taxonomy" id="936078"/>
    <lineage>
        <taxon>Eukaryota</taxon>
        <taxon>Fungi</taxon>
        <taxon>Dikarya</taxon>
        <taxon>Ascomycota</taxon>
        <taxon>Pezizomycotina</taxon>
        <taxon>Sordariomycetes</taxon>
        <taxon>Hypocreomycetidae</taxon>
        <taxon>Glomerellales</taxon>
        <taxon>Plectosphaerellaceae</taxon>
        <taxon>Plectosphaerella</taxon>
    </lineage>
</organism>
<feature type="transmembrane region" description="Helical" evidence="7">
    <location>
        <begin position="106"/>
        <end position="125"/>
    </location>
</feature>
<evidence type="ECO:0000256" key="7">
    <source>
        <dbReference type="SAM" id="Phobius"/>
    </source>
</evidence>
<keyword evidence="10" id="KW-1185">Reference proteome</keyword>
<comment type="caution">
    <text evidence="9">The sequence shown here is derived from an EMBL/GenBank/DDBJ whole genome shotgun (WGS) entry which is preliminary data.</text>
</comment>
<keyword evidence="3 7" id="KW-0812">Transmembrane</keyword>
<feature type="transmembrane region" description="Helical" evidence="7">
    <location>
        <begin position="335"/>
        <end position="362"/>
    </location>
</feature>
<feature type="transmembrane region" description="Helical" evidence="7">
    <location>
        <begin position="261"/>
        <end position="281"/>
    </location>
</feature>
<sequence length="497" mass="53965">MASALREKLAFRSEKKTDTTETHTSGDDITSAAPQHTYDATSASDSDKGRLDHVDRSDPEADNAFGGQGGQSYRTMTRWDTVFILMTNQIGLGFLSLPGVLRTMGLIPGIIAVVGIGCLSWYTAYELFQFFRRYPSVINVVDMAKIVGGRRFEVVIGIGLLVQVMMTSASAAVTLSIILNTLSRHAVCTVGFIGIGSIACWLGNLPRTAKFVSKTGLPCVLSAFVAAMIVIISVGIEGPQGAPEGWTRKIEIIGHPSFRDLVNACLRIAYAYSANISFVSYMAEMRDPIKDFKYSLMYKEVITISLFTIVAIIIYCLAGEYTVSPSLGSAPMLPAQIAFGIILPAVLSTGLSFGHTGCKYIYVELMKGIGAQSQITDNSFKSWGIWTGIVTVYWIVCFVVSNAIPIFDSILSIASATTIGWFTFGLSAIFWFYLNWDVKFDGWKKISLSAINIGLILLSLFMNAAGLWASITELMDIFADENSSVSGVFDCGNNALL</sequence>
<dbReference type="Gene3D" id="1.20.1740.10">
    <property type="entry name" value="Amino acid/polyamine transporter I"/>
    <property type="match status" value="1"/>
</dbReference>
<dbReference type="PANTHER" id="PTHR22950:SF479">
    <property type="entry name" value="AMINO ACID TRANSPORTER (EUROFUNG)-RELATED"/>
    <property type="match status" value="1"/>
</dbReference>
<protein>
    <submittedName>
        <fullName evidence="9">Transmembrane amino acid transporter protein-domain-containing protein</fullName>
    </submittedName>
</protein>
<dbReference type="OrthoDB" id="294730at2759"/>
<evidence type="ECO:0000256" key="1">
    <source>
        <dbReference type="ARBA" id="ARBA00004141"/>
    </source>
</evidence>
<feature type="region of interest" description="Disordered" evidence="6">
    <location>
        <begin position="1"/>
        <end position="69"/>
    </location>
</feature>
<dbReference type="GO" id="GO:0015179">
    <property type="term" value="F:L-amino acid transmembrane transporter activity"/>
    <property type="evidence" value="ECO:0007669"/>
    <property type="project" value="TreeGrafter"/>
</dbReference>
<dbReference type="Proteomes" id="UP000770015">
    <property type="component" value="Unassembled WGS sequence"/>
</dbReference>
<keyword evidence="5 7" id="KW-0472">Membrane</keyword>
<feature type="transmembrane region" description="Helical" evidence="7">
    <location>
        <begin position="215"/>
        <end position="236"/>
    </location>
</feature>
<dbReference type="GO" id="GO:0016020">
    <property type="term" value="C:membrane"/>
    <property type="evidence" value="ECO:0007669"/>
    <property type="project" value="UniProtKB-SubCell"/>
</dbReference>